<dbReference type="Proteomes" id="UP000198914">
    <property type="component" value="Unassembled WGS sequence"/>
</dbReference>
<organism evidence="1 2">
    <name type="scientific">Jannaschia faecimaris</name>
    <dbReference type="NCBI Taxonomy" id="1244108"/>
    <lineage>
        <taxon>Bacteria</taxon>
        <taxon>Pseudomonadati</taxon>
        <taxon>Pseudomonadota</taxon>
        <taxon>Alphaproteobacteria</taxon>
        <taxon>Rhodobacterales</taxon>
        <taxon>Roseobacteraceae</taxon>
        <taxon>Jannaschia</taxon>
    </lineage>
</organism>
<evidence type="ECO:0000313" key="1">
    <source>
        <dbReference type="EMBL" id="SDZ34547.1"/>
    </source>
</evidence>
<reference evidence="2" key="1">
    <citation type="submission" date="2016-10" db="EMBL/GenBank/DDBJ databases">
        <authorList>
            <person name="Varghese N."/>
            <person name="Submissions S."/>
        </authorList>
    </citation>
    <scope>NUCLEOTIDE SEQUENCE [LARGE SCALE GENOMIC DNA]</scope>
    <source>
        <strain evidence="2">DSM 100420</strain>
    </source>
</reference>
<proteinExistence type="predicted"/>
<gene>
    <name evidence="1" type="ORF">SAMN05444004_11131</name>
</gene>
<name>A0A1H3S9Y3_9RHOB</name>
<protein>
    <submittedName>
        <fullName evidence="1">Uncharacterized protein</fullName>
    </submittedName>
</protein>
<dbReference type="EMBL" id="FNPX01000011">
    <property type="protein sequence ID" value="SDZ34547.1"/>
    <property type="molecule type" value="Genomic_DNA"/>
</dbReference>
<evidence type="ECO:0000313" key="2">
    <source>
        <dbReference type="Proteomes" id="UP000198914"/>
    </source>
</evidence>
<keyword evidence="2" id="KW-1185">Reference proteome</keyword>
<dbReference type="AlphaFoldDB" id="A0A1H3S9Y3"/>
<dbReference type="STRING" id="1244108.SAMN05444004_11131"/>
<sequence length="135" mass="15312">MLGFRRRQITAKDEVSFWILRADVFDARLDAGEGGTHVDRDVHKASDRRSHEQIVPEVGMPPLPNLGVELRAAPRRVDGHIHLLKNVGLHLINAPFPYLWKQVNRSAPIQFDFRQWWSSQTSPGRLACRLIAGTG</sequence>
<accession>A0A1H3S9Y3</accession>